<dbReference type="PANTHER" id="PTHR10151:SF120">
    <property type="entry name" value="BIS(5'-ADENOSYL)-TRIPHOSPHATASE"/>
    <property type="match status" value="1"/>
</dbReference>
<dbReference type="Pfam" id="PF01663">
    <property type="entry name" value="Phosphodiest"/>
    <property type="match status" value="1"/>
</dbReference>
<keyword evidence="4" id="KW-0862">Zinc</keyword>
<dbReference type="SUPFAM" id="SSF53649">
    <property type="entry name" value="Alkaline phosphatase-like"/>
    <property type="match status" value="1"/>
</dbReference>
<dbReference type="GO" id="GO:0004035">
    <property type="term" value="F:alkaline phosphatase activity"/>
    <property type="evidence" value="ECO:0007669"/>
    <property type="project" value="UniProtKB-EC"/>
</dbReference>
<keyword evidence="1 5" id="KW-0597">Phosphoprotein</keyword>
<dbReference type="CDD" id="cd16016">
    <property type="entry name" value="AP-SPAP"/>
    <property type="match status" value="1"/>
</dbReference>
<dbReference type="Proteomes" id="UP001138757">
    <property type="component" value="Unassembled WGS sequence"/>
</dbReference>
<feature type="binding site" evidence="6">
    <location>
        <position position="104"/>
    </location>
    <ligand>
        <name>substrate</name>
    </ligand>
</feature>
<dbReference type="RefSeq" id="WP_214624374.1">
    <property type="nucleotide sequence ID" value="NZ_JAHGAW010000009.1"/>
</dbReference>
<evidence type="ECO:0000256" key="2">
    <source>
        <dbReference type="ARBA" id="ARBA00022723"/>
    </source>
</evidence>
<dbReference type="EC" id="3.1.3.1" evidence="4"/>
<evidence type="ECO:0000256" key="4">
    <source>
        <dbReference type="PIRNR" id="PIRNR031924"/>
    </source>
</evidence>
<dbReference type="InterPro" id="IPR017850">
    <property type="entry name" value="Alkaline_phosphatase_core_sf"/>
</dbReference>
<proteinExistence type="predicted"/>
<gene>
    <name evidence="8" type="ORF">KK488_14270</name>
</gene>
<reference evidence="8" key="1">
    <citation type="submission" date="2021-05" db="EMBL/GenBank/DDBJ databases">
        <title>Genome of Sphingobium sp. strain.</title>
        <authorList>
            <person name="Fan R."/>
        </authorList>
    </citation>
    <scope>NUCLEOTIDE SEQUENCE</scope>
    <source>
        <strain evidence="8">H33</strain>
    </source>
</reference>
<name>A0A9X1DDE3_9SPHN</name>
<evidence type="ECO:0000256" key="1">
    <source>
        <dbReference type="ARBA" id="ARBA00022553"/>
    </source>
</evidence>
<keyword evidence="9" id="KW-1185">Reference proteome</keyword>
<dbReference type="InterPro" id="IPR026263">
    <property type="entry name" value="Alkaline_phosphatase_prok"/>
</dbReference>
<dbReference type="EMBL" id="JAHGAW010000009">
    <property type="protein sequence ID" value="MBT2188117.1"/>
    <property type="molecule type" value="Genomic_DNA"/>
</dbReference>
<comment type="cofactor">
    <cofactor evidence="4">
        <name>Zn(2+)</name>
        <dbReference type="ChEBI" id="CHEBI:29105"/>
    </cofactor>
    <text evidence="4">Binds 2 Zn(2+) ions.</text>
</comment>
<dbReference type="PANTHER" id="PTHR10151">
    <property type="entry name" value="ECTONUCLEOTIDE PYROPHOSPHATASE/PHOSPHODIESTERASE"/>
    <property type="match status" value="1"/>
</dbReference>
<evidence type="ECO:0000256" key="7">
    <source>
        <dbReference type="SAM" id="SignalP"/>
    </source>
</evidence>
<comment type="caution">
    <text evidence="8">The sequence shown here is derived from an EMBL/GenBank/DDBJ whole genome shotgun (WGS) entry which is preliminary data.</text>
</comment>
<protein>
    <recommendedName>
        <fullName evidence="4">Alkaline phosphatase</fullName>
        <ecNumber evidence="4">3.1.3.1</ecNumber>
    </recommendedName>
</protein>
<comment type="catalytic activity">
    <reaction evidence="4">
        <text>a phosphate monoester + H2O = an alcohol + phosphate</text>
        <dbReference type="Rhea" id="RHEA:15017"/>
        <dbReference type="ChEBI" id="CHEBI:15377"/>
        <dbReference type="ChEBI" id="CHEBI:30879"/>
        <dbReference type="ChEBI" id="CHEBI:43474"/>
        <dbReference type="ChEBI" id="CHEBI:67140"/>
        <dbReference type="EC" id="3.1.3.1"/>
    </reaction>
</comment>
<keyword evidence="3 7" id="KW-0732">Signal</keyword>
<dbReference type="GO" id="GO:0046872">
    <property type="term" value="F:metal ion binding"/>
    <property type="evidence" value="ECO:0007669"/>
    <property type="project" value="UniProtKB-KW"/>
</dbReference>
<dbReference type="InterPro" id="IPR002591">
    <property type="entry name" value="Phosphodiest/P_Trfase"/>
</dbReference>
<evidence type="ECO:0000256" key="3">
    <source>
        <dbReference type="ARBA" id="ARBA00022729"/>
    </source>
</evidence>
<sequence length="551" mass="58972">MKRSLARLFTPALLAAAAPALAQPAAPPAPAQTPPKLIVVISVDQYSADLFAEYRTSYTGGLARLQQGVVFPKGYQSHAATETCPGHSTILTGNRPGHTGIIANEWIDQSVTREDKTVYCAEDPSVPGTTSSNYTVSNMRLKVPTLGTYMKNANPASRVISISGKDRAAVMMGGKAVDQIWWWAGRGFTSYKGTPLTPLVSQVNMAVDKMLDADRPAMDLPDFCKSVDRAVQVTPNLAVGNGRFARKGGDFKNFRASPEYDAAVLALGSKLVEEQKLGNGGATDLLILGLSANDYIGHTYGTRGAEMCIQQANLDQNLGQFFDMLDAAGIDYMVALTADHGGNDLPEREREQAITDAERSDPALAPRQANMMLQAKTSFKGDLILGGGPFGDFYLGKQLTPAQKATVLKEAVAYYRANRQVAAVFTKAELIAAPAPAGPPESWSLLTEAKASFDPERSGDFLVLLKPRVTPISDPDGGYVATHGSPWDYDRRVPILFWRKGMAHMEQPQGVETVDILPTIAAQIGLALPRTGIDGKCLDLDPGAASSCPAN</sequence>
<evidence type="ECO:0000313" key="9">
    <source>
        <dbReference type="Proteomes" id="UP001138757"/>
    </source>
</evidence>
<dbReference type="Gene3D" id="3.30.1360.150">
    <property type="match status" value="1"/>
</dbReference>
<dbReference type="Gene3D" id="3.40.720.10">
    <property type="entry name" value="Alkaline Phosphatase, subunit A"/>
    <property type="match status" value="1"/>
</dbReference>
<feature type="binding site" evidence="6">
    <location>
        <begin position="165"/>
        <end position="167"/>
    </location>
    <ligand>
        <name>substrate</name>
    </ligand>
</feature>
<dbReference type="PIRSF" id="PIRSF031924">
    <property type="entry name" value="Pi-irrepressible_AP"/>
    <property type="match status" value="1"/>
</dbReference>
<organism evidence="8 9">
    <name type="scientific">Sphingobium nicotianae</name>
    <dbReference type="NCBI Taxonomy" id="2782607"/>
    <lineage>
        <taxon>Bacteria</taxon>
        <taxon>Pseudomonadati</taxon>
        <taxon>Pseudomonadota</taxon>
        <taxon>Alphaproteobacteria</taxon>
        <taxon>Sphingomonadales</taxon>
        <taxon>Sphingomonadaceae</taxon>
        <taxon>Sphingobium</taxon>
    </lineage>
</organism>
<evidence type="ECO:0000313" key="8">
    <source>
        <dbReference type="EMBL" id="MBT2188117.1"/>
    </source>
</evidence>
<dbReference type="AlphaFoldDB" id="A0A9X1DDE3"/>
<keyword evidence="2 4" id="KW-0479">Metal-binding</keyword>
<evidence type="ECO:0000256" key="5">
    <source>
        <dbReference type="PIRSR" id="PIRSR031924-50"/>
    </source>
</evidence>
<evidence type="ECO:0000256" key="6">
    <source>
        <dbReference type="PIRSR" id="PIRSR031924-51"/>
    </source>
</evidence>
<comment type="function">
    <text evidence="4">Alkaline phosphatase with broad substrate specificity.</text>
</comment>
<feature type="chain" id="PRO_5040795849" description="Alkaline phosphatase" evidence="7">
    <location>
        <begin position="23"/>
        <end position="551"/>
    </location>
</feature>
<feature type="signal peptide" evidence="7">
    <location>
        <begin position="1"/>
        <end position="22"/>
    </location>
</feature>
<feature type="active site" description="Phosphothreonine intermediate" evidence="5">
    <location>
        <position position="83"/>
    </location>
</feature>
<accession>A0A9X1DDE3</accession>